<protein>
    <recommendedName>
        <fullName evidence="6">Oocyst capsule protein</fullName>
    </recommendedName>
</protein>
<evidence type="ECO:0000313" key="4">
    <source>
        <dbReference type="Proteomes" id="UP000072874"/>
    </source>
</evidence>
<dbReference type="Proteomes" id="UP000072904">
    <property type="component" value="Chromosome 10"/>
</dbReference>
<dbReference type="VEuPathDB" id="PlasmoDB:PY04498"/>
<feature type="signal peptide" evidence="1">
    <location>
        <begin position="1"/>
        <end position="22"/>
    </location>
</feature>
<dbReference type="EMBL" id="LM993664">
    <property type="protein sequence ID" value="VTZ78816.1"/>
    <property type="molecule type" value="Genomic_DNA"/>
</dbReference>
<keyword evidence="1" id="KW-0732">Signal</keyword>
<gene>
    <name evidence="3" type="ORF">PY17X_1008000</name>
    <name evidence="2" type="ORF">PYYM_1008000</name>
</gene>
<reference evidence="2" key="3">
    <citation type="submission" date="2014-05" db="EMBL/GenBank/DDBJ databases">
        <authorList>
            <person name="Aslett A.Martin."/>
            <person name="De Silva Nishadi"/>
        </authorList>
    </citation>
    <scope>NUCLEOTIDE SEQUENCE</scope>
    <source>
        <strain evidence="2">YM</strain>
    </source>
</reference>
<dbReference type="VEuPathDB" id="PlasmoDB:PYYM_1008000"/>
<evidence type="ECO:0000313" key="5">
    <source>
        <dbReference type="Proteomes" id="UP000072904"/>
    </source>
</evidence>
<organism evidence="2 5">
    <name type="scientific">Plasmodium yoelii</name>
    <dbReference type="NCBI Taxonomy" id="5861"/>
    <lineage>
        <taxon>Eukaryota</taxon>
        <taxon>Sar</taxon>
        <taxon>Alveolata</taxon>
        <taxon>Apicomplexa</taxon>
        <taxon>Aconoidasida</taxon>
        <taxon>Haemosporida</taxon>
        <taxon>Plasmodiidae</taxon>
        <taxon>Plasmodium</taxon>
        <taxon>Plasmodium (Vinckeia)</taxon>
    </lineage>
</organism>
<dbReference type="Proteomes" id="UP000072874">
    <property type="component" value="Chromosome 10"/>
</dbReference>
<dbReference type="KEGG" id="pyo:PY17X_1008000"/>
<reference evidence="3" key="4">
    <citation type="submission" date="2019-05" db="EMBL/GenBank/DDBJ databases">
        <authorList>
            <consortium name="Pathogen Informatics"/>
        </authorList>
    </citation>
    <scope>NUCLEOTIDE SEQUENCE</scope>
    <source>
        <strain evidence="3">17X</strain>
    </source>
</reference>
<feature type="chain" id="PRO_5014501948" description="Oocyst capsule protein" evidence="1">
    <location>
        <begin position="23"/>
        <end position="2173"/>
    </location>
</feature>
<sequence>MLIFILPFLIVYFIEISRKHNAINGDTIWFDNLNKEKNLRYYSSGILDKCCMWYYLNDDFFDIHYLKNDDSIPKKKKNEKKKIQLPDSDTFTHSKDSMNKHIKTDNICSSDILILLNKKKVACKSLSSYIVMESKEKKDKKKYISIEYLVSSYIFIPQNYITLYINNTGRKNVYILSDKNKKILICENSHFTVYYDNKYIKNAFIKCVKGELEIYVTAKSKPAITKLFVQIHNTCKFIFFPIIVRIHELHKLLPNDAHFAEGALVNLVLKRRNSDNEIGNSDYKCERYKMRNILKRSFTAQMIEEMGKIYLKKGSHRTNKIIENIDHINLLKCLEKSYIINFNNNYKILPNENYDIISEEKIKLKKISKKENKTVISVINIWSKQKFSAIIYIYSIKEKKINCLYPIFFDNFQIFSELNSKTYKKDTEMVKEILMSKEIKGLKNHFFYKNNFYFDDLYIERYFKINNQVNRQENFVSGKVYLCILTLYSEHRIQLTYLNRGNYNYNWDIHPKKHNYNVYSIYNFDENIANLFLAAYAINDERVRRKIEVTHDINNISKKSDDKNKIFINVHVEKPIHCFIKNDISMASVFMLLPNEKLYYNCKGLNNRTNPKITIFNKYNFLRIKATDKVIEIIQKDSTDTYNNYNNTKGRKIGNEDKPIKFENQKRVNKKTKLGRLKNNPIVVSLAFCSEHNLINCFVSKIYLVDQINEFKIIVEKKNIEVGEVTNVYLFMESKLDNPIYTKQWKYLKRRRNSNIQKETDYTRNDPPCSEPNCNKGLSNFYGNTSNQNEIGHIKISSCFRTLHNDILIVYENKFVEVINKYWKFQKIKEQFKDACAFIQIKGKIEKKLNRINMIYKKDGKIKKNAYKEFDIYNKVKGILCQDFVCSKFIKFNEISNLIIYDGFYNIPNKITVFSEHTNKNIIIKENRTFNNYNSSWFIFKNIFLLKTFNNVFFFLYENKEKSIYKNMFTGIVSIENTRFNDARHLYNRRLFQYDIIFSALPPVNKFNPGQIIRNTYSDNTKMRKRNKDNRLEKGYNISAFNNYHFFYNPFFRVQKQFFIYCYSSKNKKQISSNIMIEMMGNENESNISTNNFLPVHFKYPYSIKVAIFDRYITDLYVINGSTLFLFKNDSYYIKTFLVDENENVILTNDSFTYKLEPHRKNFYEICFKNKSHYLDAYNNIETPNEHVIKTNTKISLNYKNDLQNFNCNIKNDRSEVKNLFKCTDTHFFLNITYSYENEHVYNYFEKYFTLYFYDNIYACHNTLVLLYSPLIYYKFYIFLPQNDHIRPENLIKSFKGNKQIEVLRFMRGCVIDYSDVKNRGHVFSTDSINSDLPCEYRADEKKQIVVNLDNDVNSRQNKCKSKSGNKIPLYINSKHETKGILTIRHELIYTTNPLKMKIYMDKIWKVKISTIKKYYQVADKIILRLEFLNKYNKKFDFVAHKNINIKLFHNYNNKITMKHIDIYSLHNNNLLKEIKKKFSINDEIQSDIFYNINIKDTGKYFIQIEIKYKLYKNTYLRVVSNMIEIVIYKKGILLNPTTNKIVLHPFNQTMEIVFQFDHPFISTVLCVVRDEHNLGYDQDKRKSPIIFVERVEKLNQGKNIYMCSIKTGNRIGKAKLHIYPIFHSYYEIFSWSMEKEKLINRLDLTFDEIEQYYENHKKYCNYNNINQYKMYANKWGKHKIECIDKEEKTIRHFYFFKIDIIVDYIGSIDLFTNLITKNLNSDMNKEKLESGIIYLPSNNRINTFVSFYAKTEKLPFTFIDFNSIYKINLNTYKLEYFVNYKNIYLNNNIDNIRYLEKMNYRENMGPLKAISTNLENEQKKKILTDLVKEFNPFISIKSCKIGSYLFYVNLISDTNNSIVSQVYNIIFLKKKNSYIGNDNNIPFVHLGANSIYKFNRKYFNLKTLRKYLYLSFSSGIIINTCAETNEFFPLYYYYSNEKSKIKNNSVNLSKNLFEKKIKIKISTIYGAKINNYYSKYVPLNTIQHFLIDLYNKDFEPILFPLNAKLFINISHSSILSAIIVKGKYIFIIPHKIGCSFINIYLKLYKNCIHSYNKFCEASYDYINLESIHLCVTKPIKIKYFYKKNNLYYINRIYKLWGPYNEDFFLQPFVSLNSVIKQNNKQKDKNMPLNRSNFYCNYIYSKDSSYIQNLDDLYESSLKFYSIINDKCTTIKV</sequence>
<dbReference type="GeneID" id="3789806"/>
<reference evidence="3" key="2">
    <citation type="submission" date="2014-05" db="EMBL/GenBank/DDBJ databases">
        <authorList>
            <person name="Aslett M.A."/>
            <person name="De Silva N."/>
        </authorList>
    </citation>
    <scope>NUCLEOTIDE SEQUENCE</scope>
    <source>
        <strain evidence="3">17X</strain>
    </source>
</reference>
<evidence type="ECO:0000313" key="3">
    <source>
        <dbReference type="EMBL" id="VTZ78816.1"/>
    </source>
</evidence>
<reference evidence="4 5" key="1">
    <citation type="journal article" date="2014" name="BMC Biol.">
        <title>A comprehensive evaluation of rodent malaria parasite genomes and gene expression.</title>
        <authorList>
            <person name="Otto T.D."/>
            <person name="Bohme U."/>
            <person name="Jackson A.P."/>
            <person name="Hunt M."/>
            <person name="Franke-Fayard B."/>
            <person name="Hoeijmakers W.A."/>
            <person name="Religa A.A."/>
            <person name="Robertson L."/>
            <person name="Sanders M."/>
            <person name="Ogun S.A."/>
            <person name="Cunningham D."/>
            <person name="Erhart A."/>
            <person name="Billker O."/>
            <person name="Khan S.M."/>
            <person name="Stunnenberg H.G."/>
            <person name="Langhorne J."/>
            <person name="Holder A.A."/>
            <person name="Waters A.P."/>
            <person name="Newbold C.I."/>
            <person name="Pain A."/>
            <person name="Berriman M."/>
            <person name="Janse C.J."/>
        </authorList>
    </citation>
    <scope>NUCLEOTIDE SEQUENCE [LARGE SCALE GENOMIC DNA]</scope>
    <source>
        <strain evidence="3 4">17X</strain>
        <strain evidence="2 5">YM</strain>
    </source>
</reference>
<dbReference type="VEuPathDB" id="PlasmoDB:PY00450"/>
<evidence type="ECO:0000313" key="2">
    <source>
        <dbReference type="EMBL" id="CDU84920.1"/>
    </source>
</evidence>
<evidence type="ECO:0008006" key="6">
    <source>
        <dbReference type="Google" id="ProtNLM"/>
    </source>
</evidence>
<name>A0A077YEK5_PLAYE</name>
<dbReference type="OMA" id="ECYMWYY"/>
<evidence type="ECO:0000256" key="1">
    <source>
        <dbReference type="SAM" id="SignalP"/>
    </source>
</evidence>
<dbReference type="VEuPathDB" id="PlasmoDB:Py17XNL_001002137"/>
<accession>A0A077YEK5</accession>
<dbReference type="OrthoDB" id="380437at2759"/>
<proteinExistence type="predicted"/>
<dbReference type="RefSeq" id="XP_724480.2">
    <property type="nucleotide sequence ID" value="XM_719387.2"/>
</dbReference>
<dbReference type="VEuPathDB" id="PlasmoDB:PY17X_1008000"/>
<dbReference type="EMBL" id="LK934638">
    <property type="protein sequence ID" value="CDU84920.1"/>
    <property type="molecule type" value="Genomic_DNA"/>
</dbReference>